<gene>
    <name evidence="1" type="ORF">Zm00014a_009896</name>
</gene>
<comment type="caution">
    <text evidence="1">The sequence shown here is derived from an EMBL/GenBank/DDBJ whole genome shotgun (WGS) entry which is preliminary data.</text>
</comment>
<protein>
    <submittedName>
        <fullName evidence="1">Uncharacterized protein</fullName>
    </submittedName>
</protein>
<dbReference type="Proteomes" id="UP000251960">
    <property type="component" value="Chromosome 9"/>
</dbReference>
<proteinExistence type="predicted"/>
<dbReference type="AlphaFoldDB" id="A0A3L6DCD9"/>
<evidence type="ECO:0000313" key="1">
    <source>
        <dbReference type="EMBL" id="PWZ06225.1"/>
    </source>
</evidence>
<evidence type="ECO:0000313" key="2">
    <source>
        <dbReference type="Proteomes" id="UP000251960"/>
    </source>
</evidence>
<organism evidence="1 2">
    <name type="scientific">Zea mays</name>
    <name type="common">Maize</name>
    <dbReference type="NCBI Taxonomy" id="4577"/>
    <lineage>
        <taxon>Eukaryota</taxon>
        <taxon>Viridiplantae</taxon>
        <taxon>Streptophyta</taxon>
        <taxon>Embryophyta</taxon>
        <taxon>Tracheophyta</taxon>
        <taxon>Spermatophyta</taxon>
        <taxon>Magnoliopsida</taxon>
        <taxon>Liliopsida</taxon>
        <taxon>Poales</taxon>
        <taxon>Poaceae</taxon>
        <taxon>PACMAD clade</taxon>
        <taxon>Panicoideae</taxon>
        <taxon>Andropogonodae</taxon>
        <taxon>Andropogoneae</taxon>
        <taxon>Tripsacinae</taxon>
        <taxon>Zea</taxon>
    </lineage>
</organism>
<sequence>MYKTHIKCVKQFLICEGGVLLYIGTIKIKLATLQILFFIQIVQSLYTTQFVSRNPATLKSNTHKSQSSLRLELNSRAQRLWFFL</sequence>
<name>A0A3L6DCD9_MAIZE</name>
<reference evidence="1 2" key="1">
    <citation type="journal article" date="2018" name="Nat. Genet.">
        <title>Extensive intraspecific gene order and gene structural variations between Mo17 and other maize genomes.</title>
        <authorList>
            <person name="Sun S."/>
            <person name="Zhou Y."/>
            <person name="Chen J."/>
            <person name="Shi J."/>
            <person name="Zhao H."/>
            <person name="Zhao H."/>
            <person name="Song W."/>
            <person name="Zhang M."/>
            <person name="Cui Y."/>
            <person name="Dong X."/>
            <person name="Liu H."/>
            <person name="Ma X."/>
            <person name="Jiao Y."/>
            <person name="Wang B."/>
            <person name="Wei X."/>
            <person name="Stein J.C."/>
            <person name="Glaubitz J.C."/>
            <person name="Lu F."/>
            <person name="Yu G."/>
            <person name="Liang C."/>
            <person name="Fengler K."/>
            <person name="Li B."/>
            <person name="Rafalski A."/>
            <person name="Schnable P.S."/>
            <person name="Ware D.H."/>
            <person name="Buckler E.S."/>
            <person name="Lai J."/>
        </authorList>
    </citation>
    <scope>NUCLEOTIDE SEQUENCE [LARGE SCALE GENOMIC DNA]</scope>
    <source>
        <strain evidence="2">cv. Missouri 17</strain>
        <tissue evidence="1">Seedling</tissue>
    </source>
</reference>
<dbReference type="EMBL" id="NCVQ01000010">
    <property type="protein sequence ID" value="PWZ06225.1"/>
    <property type="molecule type" value="Genomic_DNA"/>
</dbReference>
<accession>A0A3L6DCD9</accession>